<evidence type="ECO:0000256" key="2">
    <source>
        <dbReference type="SAM" id="Phobius"/>
    </source>
</evidence>
<keyword evidence="4" id="KW-1185">Reference proteome</keyword>
<dbReference type="Proteomes" id="UP001177769">
    <property type="component" value="Chromosome"/>
</dbReference>
<dbReference type="RefSeq" id="WP_285233035.1">
    <property type="nucleotide sequence ID" value="NZ_CP116346.1"/>
</dbReference>
<gene>
    <name evidence="3" type="ORF">PFX98_24255</name>
</gene>
<protein>
    <recommendedName>
        <fullName evidence="5">Transmembrane protein</fullName>
    </recommendedName>
</protein>
<evidence type="ECO:0000256" key="1">
    <source>
        <dbReference type="SAM" id="MobiDB-lite"/>
    </source>
</evidence>
<dbReference type="EMBL" id="CP116346">
    <property type="protein sequence ID" value="WIT11946.1"/>
    <property type="molecule type" value="Genomic_DNA"/>
</dbReference>
<dbReference type="AlphaFoldDB" id="A0AA95SQD6"/>
<keyword evidence="2" id="KW-0472">Membrane</keyword>
<proteinExistence type="predicted"/>
<dbReference type="KEGG" id="pais:PFX98_24255"/>
<sequence length="91" mass="9364">MYLVAIAWIYVALMMVLAEATSSQGSVLGAIVTFALYGVLPVSIVLYLLGTPARRAARRRAEAAAAPAPSNQADGSGHAPGEPLVAEGKEP</sequence>
<accession>A0AA95SQD6</accession>
<evidence type="ECO:0000313" key="3">
    <source>
        <dbReference type="EMBL" id="WIT11946.1"/>
    </source>
</evidence>
<feature type="region of interest" description="Disordered" evidence="1">
    <location>
        <begin position="60"/>
        <end position="91"/>
    </location>
</feature>
<keyword evidence="2" id="KW-0812">Transmembrane</keyword>
<feature type="transmembrane region" description="Helical" evidence="2">
    <location>
        <begin position="28"/>
        <end position="50"/>
    </location>
</feature>
<organism evidence="3 4">
    <name type="scientific">Paucibacter sediminis</name>
    <dbReference type="NCBI Taxonomy" id="3019553"/>
    <lineage>
        <taxon>Bacteria</taxon>
        <taxon>Pseudomonadati</taxon>
        <taxon>Pseudomonadota</taxon>
        <taxon>Betaproteobacteria</taxon>
        <taxon>Burkholderiales</taxon>
        <taxon>Sphaerotilaceae</taxon>
        <taxon>Roseateles</taxon>
    </lineage>
</organism>
<name>A0AA95SQD6_9BURK</name>
<evidence type="ECO:0008006" key="5">
    <source>
        <dbReference type="Google" id="ProtNLM"/>
    </source>
</evidence>
<evidence type="ECO:0000313" key="4">
    <source>
        <dbReference type="Proteomes" id="UP001177769"/>
    </source>
</evidence>
<keyword evidence="2" id="KW-1133">Transmembrane helix</keyword>
<reference evidence="3" key="1">
    <citation type="submission" date="2023-01" db="EMBL/GenBank/DDBJ databases">
        <title>Whole genome sequence of Paucibacter sp. S2-9 isolated from pond sediment.</title>
        <authorList>
            <person name="Jung J.Y."/>
        </authorList>
    </citation>
    <scope>NUCLEOTIDE SEQUENCE</scope>
    <source>
        <strain evidence="3">S2-9</strain>
    </source>
</reference>